<reference evidence="7 11" key="4">
    <citation type="submission" date="2019-10" db="EMBL/GenBank/DDBJ databases">
        <title>Genetic environment of the oxa23 gene and comparative analysis of carbapenem resistant Acinetobacter baumannii isolates belonging to global clone 1, lineage 2 recovered in a burns hospital outbreak in 2012-2013.</title>
        <authorList>
            <person name="Douraghi M."/>
            <person name="Aris P."/>
            <person name="Kenyon J."/>
            <person name="Hamidian M."/>
        </authorList>
    </citation>
    <scope>NUCLEOTIDE SEQUENCE [LARGE SCALE GENOMIC DNA]</scope>
    <source>
        <strain evidence="7 11">ABS103</strain>
    </source>
</reference>
<dbReference type="GO" id="GO:0043565">
    <property type="term" value="F:sequence-specific DNA binding"/>
    <property type="evidence" value="ECO:0007669"/>
    <property type="project" value="TreeGrafter"/>
</dbReference>
<protein>
    <submittedName>
        <fullName evidence="7">LysR family transcriptional regulator</fullName>
    </submittedName>
    <submittedName>
        <fullName evidence="6">Transcriptional regulator, LysR family</fullName>
    </submittedName>
</protein>
<name>A0A0D5YM52_ACIBA</name>
<dbReference type="Proteomes" id="UP000461234">
    <property type="component" value="Unassembled WGS sequence"/>
</dbReference>
<reference evidence="6 9" key="1">
    <citation type="journal article" date="2015" name="J. Bacteriol.">
        <title>Resources for Genetic and Genomic Analysis of Emerging Pathogen Acinetobacter baumannii.</title>
        <authorList>
            <person name="Gallagher L.A."/>
            <person name="Ramage E."/>
            <person name="Weiss E.J."/>
            <person name="Radey M."/>
            <person name="Hayden H.S."/>
            <person name="Held K.G."/>
            <person name="Huse H.K."/>
            <person name="Zurawski D.V."/>
            <person name="Brittnacher M.J."/>
            <person name="Manoil C."/>
        </authorList>
    </citation>
    <scope>NUCLEOTIDE SEQUENCE [LARGE SCALE GENOMIC DNA]</scope>
    <source>
        <strain evidence="6 9">AB5075-UW</strain>
    </source>
</reference>
<evidence type="ECO:0000313" key="6">
    <source>
        <dbReference type="EMBL" id="AKA32896.1"/>
    </source>
</evidence>
<dbReference type="PROSITE" id="PS50931">
    <property type="entry name" value="HTH_LYSR"/>
    <property type="match status" value="1"/>
</dbReference>
<evidence type="ECO:0000313" key="11">
    <source>
        <dbReference type="Proteomes" id="UP000461234"/>
    </source>
</evidence>
<dbReference type="Gene3D" id="3.40.190.290">
    <property type="match status" value="1"/>
</dbReference>
<dbReference type="InterPro" id="IPR036388">
    <property type="entry name" value="WH-like_DNA-bd_sf"/>
</dbReference>
<evidence type="ECO:0000313" key="7">
    <source>
        <dbReference type="EMBL" id="MQR49269.1"/>
    </source>
</evidence>
<evidence type="ECO:0000256" key="2">
    <source>
        <dbReference type="ARBA" id="ARBA00023015"/>
    </source>
</evidence>
<dbReference type="EMBL" id="WIOC01000007">
    <property type="protein sequence ID" value="MQR49269.1"/>
    <property type="molecule type" value="Genomic_DNA"/>
</dbReference>
<keyword evidence="4" id="KW-0804">Transcription</keyword>
<reference evidence="8 10" key="3">
    <citation type="submission" date="2018-10" db="EMBL/GenBank/DDBJ databases">
        <title>GWAS and RNA-Seq identify cryptic mechanisms of antimicrobial resistance in Acinetobacter baumannii.</title>
        <authorList>
            <person name="Sahl J.W."/>
        </authorList>
    </citation>
    <scope>NUCLEOTIDE SEQUENCE [LARGE SCALE GENOMIC DNA]</scope>
    <source>
        <strain evidence="8 10">TG28175</strain>
    </source>
</reference>
<dbReference type="AlphaFoldDB" id="A0A0D5YM52"/>
<accession>A0A0D5YM52</accession>
<dbReference type="InterPro" id="IPR058163">
    <property type="entry name" value="LysR-type_TF_proteobact-type"/>
</dbReference>
<dbReference type="PANTHER" id="PTHR30537">
    <property type="entry name" value="HTH-TYPE TRANSCRIPTIONAL REGULATOR"/>
    <property type="match status" value="1"/>
</dbReference>
<dbReference type="Gene3D" id="1.10.10.10">
    <property type="entry name" value="Winged helix-like DNA-binding domain superfamily/Winged helix DNA-binding domain"/>
    <property type="match status" value="1"/>
</dbReference>
<dbReference type="SUPFAM" id="SSF46785">
    <property type="entry name" value="Winged helix' DNA-binding domain"/>
    <property type="match status" value="1"/>
</dbReference>
<evidence type="ECO:0000313" key="8">
    <source>
        <dbReference type="EMBL" id="RSR48409.1"/>
    </source>
</evidence>
<dbReference type="InterPro" id="IPR036390">
    <property type="entry name" value="WH_DNA-bd_sf"/>
</dbReference>
<gene>
    <name evidence="6" type="ORF">ABUW_3189</name>
    <name evidence="8" type="ORF">EA686_18415</name>
    <name evidence="7" type="ORF">F2P40_08035</name>
</gene>
<evidence type="ECO:0000256" key="4">
    <source>
        <dbReference type="ARBA" id="ARBA00023163"/>
    </source>
</evidence>
<dbReference type="InterPro" id="IPR005119">
    <property type="entry name" value="LysR_subst-bd"/>
</dbReference>
<reference evidence="9" key="2">
    <citation type="submission" date="2015-03" db="EMBL/GenBank/DDBJ databases">
        <authorList>
            <person name="Gallagher L.A."/>
            <person name="Hayden H.S."/>
            <person name="Weiss E.J."/>
            <person name="Hager K.R."/>
            <person name="Ramage E."/>
            <person name="Radey M.R."/>
            <person name="Bydalek R."/>
            <person name="Manoil C."/>
            <person name="Miller S.I."/>
            <person name="Brittnacher M.J."/>
        </authorList>
    </citation>
    <scope>NUCLEOTIDE SEQUENCE [LARGE SCALE GENOMIC DNA]</scope>
    <source>
        <strain evidence="9">AB5075-UW</strain>
    </source>
</reference>
<dbReference type="Pfam" id="PF00126">
    <property type="entry name" value="HTH_1"/>
    <property type="match status" value="1"/>
</dbReference>
<dbReference type="RefSeq" id="WP_001103910.1">
    <property type="nucleotide sequence ID" value="NZ_AP031576.1"/>
</dbReference>
<keyword evidence="3" id="KW-0238">DNA-binding</keyword>
<dbReference type="PATRIC" id="fig|470.1314.peg.605"/>
<sequence length="287" mass="32580">MNWDDTKVLLAIGRTGGLSRSAKLLGISVSTVHRRAVELEKSLNATLFSRDSDGYTLTHVGKHFFSLAEKAEEHLIAMERYNDQGQQSLFRIALPELIGQQLLQSKLTALQLKHPDLQLEISTSVVPVDFSRREADIILRLVRPESGRYIIRRLGQLEYGLYGSKDYLASFKEHAEMADDLLNHRIIGWDRSLQYTFLAQWMRELTQDAAPALSFDNMHSQLLAVIEGQGITALPCFVAKASGLVPILPKRTLKQDVWLMRHLDTKDSDYSTLISESIEKELQEYLL</sequence>
<evidence type="ECO:0000313" key="9">
    <source>
        <dbReference type="Proteomes" id="UP000032746"/>
    </source>
</evidence>
<evidence type="ECO:0000313" key="10">
    <source>
        <dbReference type="Proteomes" id="UP000280073"/>
    </source>
</evidence>
<proteinExistence type="inferred from homology"/>
<dbReference type="EMBL" id="CP008706">
    <property type="protein sequence ID" value="AKA32896.1"/>
    <property type="molecule type" value="Genomic_DNA"/>
</dbReference>
<comment type="similarity">
    <text evidence="1">Belongs to the LysR transcriptional regulatory family.</text>
</comment>
<dbReference type="GO" id="GO:0003700">
    <property type="term" value="F:DNA-binding transcription factor activity"/>
    <property type="evidence" value="ECO:0007669"/>
    <property type="project" value="InterPro"/>
</dbReference>
<dbReference type="OrthoDB" id="570111at2"/>
<dbReference type="Proteomes" id="UP000280073">
    <property type="component" value="Unassembled WGS sequence"/>
</dbReference>
<organism evidence="6 9">
    <name type="scientific">Acinetobacter baumannii</name>
    <dbReference type="NCBI Taxonomy" id="470"/>
    <lineage>
        <taxon>Bacteria</taxon>
        <taxon>Pseudomonadati</taxon>
        <taxon>Pseudomonadota</taxon>
        <taxon>Gammaproteobacteria</taxon>
        <taxon>Moraxellales</taxon>
        <taxon>Moraxellaceae</taxon>
        <taxon>Acinetobacter</taxon>
        <taxon>Acinetobacter calcoaceticus/baumannii complex</taxon>
    </lineage>
</organism>
<dbReference type="Proteomes" id="UP000032746">
    <property type="component" value="Chromosome"/>
</dbReference>
<dbReference type="InterPro" id="IPR000847">
    <property type="entry name" value="LysR_HTH_N"/>
</dbReference>
<evidence type="ECO:0000256" key="3">
    <source>
        <dbReference type="ARBA" id="ARBA00023125"/>
    </source>
</evidence>
<evidence type="ECO:0000259" key="5">
    <source>
        <dbReference type="PROSITE" id="PS50931"/>
    </source>
</evidence>
<keyword evidence="2" id="KW-0805">Transcription regulation</keyword>
<dbReference type="Pfam" id="PF03466">
    <property type="entry name" value="LysR_substrate"/>
    <property type="match status" value="1"/>
</dbReference>
<dbReference type="OMA" id="ARMERPI"/>
<evidence type="ECO:0000256" key="1">
    <source>
        <dbReference type="ARBA" id="ARBA00009437"/>
    </source>
</evidence>
<dbReference type="EMBL" id="RFDI01001151">
    <property type="protein sequence ID" value="RSR48409.1"/>
    <property type="molecule type" value="Genomic_DNA"/>
</dbReference>
<dbReference type="PANTHER" id="PTHR30537:SF3">
    <property type="entry name" value="TRANSCRIPTIONAL REGULATORY PROTEIN"/>
    <property type="match status" value="1"/>
</dbReference>
<dbReference type="SUPFAM" id="SSF53850">
    <property type="entry name" value="Periplasmic binding protein-like II"/>
    <property type="match status" value="1"/>
</dbReference>
<feature type="domain" description="HTH lysR-type" evidence="5">
    <location>
        <begin position="1"/>
        <end position="58"/>
    </location>
</feature>
<dbReference type="GO" id="GO:0006351">
    <property type="term" value="P:DNA-templated transcription"/>
    <property type="evidence" value="ECO:0007669"/>
    <property type="project" value="TreeGrafter"/>
</dbReference>